<feature type="domain" description="Peptidase M24" evidence="1">
    <location>
        <begin position="162"/>
        <end position="380"/>
    </location>
</feature>
<dbReference type="InterPro" id="IPR050659">
    <property type="entry name" value="Peptidase_M24B"/>
</dbReference>
<gene>
    <name evidence="2" type="ORF">IMZ08_10670</name>
</gene>
<dbReference type="PANTHER" id="PTHR46112">
    <property type="entry name" value="AMINOPEPTIDASE"/>
    <property type="match status" value="1"/>
</dbReference>
<keyword evidence="2" id="KW-0645">Protease</keyword>
<reference evidence="2 3" key="1">
    <citation type="submission" date="2020-10" db="EMBL/GenBank/DDBJ databases">
        <title>Bacillus sp. HD4P25, an endophyte from a halophyte.</title>
        <authorList>
            <person name="Sun J.-Q."/>
        </authorList>
    </citation>
    <scope>NUCLEOTIDE SEQUENCE [LARGE SCALE GENOMIC DNA]</scope>
    <source>
        <strain evidence="2 3">YIM 93174</strain>
    </source>
</reference>
<dbReference type="Proteomes" id="UP001516662">
    <property type="component" value="Unassembled WGS sequence"/>
</dbReference>
<sequence>MISATKTITAEKLEQASKLLNEKGLDTWLLLTREGSDPALPLLVGIRSVHKAAIFIRSNGEHLALSSVSDKGSYESTKLFKRVEVYEASMEEAFLKMIDEIKPVRLALNISESDHLCDGLTQGLYLWLEDVMGKDRLASLEVSSEELLKKLRSVKTESELNHVQKAINYTTDIFEEVFQKMQCGMTELEIGQLFVDEMKVRGVGNGLGHPSDPPLVCIVRKGLAHRKPANHKTEPGDIVIIDFSLRYMNYVSDIARTCYFLKPGEDKAPEDIQKAFDTAVKAITVSIEELLPGKAGFEVDAAGRKVIEEGGYPTIRHSVGHQIGRATHDGGTILGPKRVPPRPEVEGIIEVGEIYAIEPTVIQDNNLPCILVEENVLVTEHEPLILSKRQTQLVLIPLAGN</sequence>
<evidence type="ECO:0000313" key="2">
    <source>
        <dbReference type="EMBL" id="MBE4908519.1"/>
    </source>
</evidence>
<dbReference type="SUPFAM" id="SSF55920">
    <property type="entry name" value="Creatinase/aminopeptidase"/>
    <property type="match status" value="1"/>
</dbReference>
<comment type="caution">
    <text evidence="2">The sequence shown here is derived from an EMBL/GenBank/DDBJ whole genome shotgun (WGS) entry which is preliminary data.</text>
</comment>
<dbReference type="RefSeq" id="WP_193536292.1">
    <property type="nucleotide sequence ID" value="NZ_JADCLJ010000020.1"/>
</dbReference>
<keyword evidence="3" id="KW-1185">Reference proteome</keyword>
<evidence type="ECO:0000313" key="3">
    <source>
        <dbReference type="Proteomes" id="UP001516662"/>
    </source>
</evidence>
<accession>A0ABR9QK23</accession>
<dbReference type="InterPro" id="IPR001714">
    <property type="entry name" value="Pept_M24_MAP"/>
</dbReference>
<dbReference type="PANTHER" id="PTHR46112:SF8">
    <property type="entry name" value="CYTOPLASMIC PEPTIDASE PEPQ-RELATED"/>
    <property type="match status" value="1"/>
</dbReference>
<proteinExistence type="predicted"/>
<name>A0ABR9QK23_9BACI</name>
<dbReference type="InterPro" id="IPR036005">
    <property type="entry name" value="Creatinase/aminopeptidase-like"/>
</dbReference>
<protein>
    <submittedName>
        <fullName evidence="2">Aminopeptidase P family protein</fullName>
    </submittedName>
</protein>
<organism evidence="2 3">
    <name type="scientific">Litchfieldia luteola</name>
    <dbReference type="NCBI Taxonomy" id="682179"/>
    <lineage>
        <taxon>Bacteria</taxon>
        <taxon>Bacillati</taxon>
        <taxon>Bacillota</taxon>
        <taxon>Bacilli</taxon>
        <taxon>Bacillales</taxon>
        <taxon>Bacillaceae</taxon>
        <taxon>Litchfieldia</taxon>
    </lineage>
</organism>
<dbReference type="GO" id="GO:0004177">
    <property type="term" value="F:aminopeptidase activity"/>
    <property type="evidence" value="ECO:0007669"/>
    <property type="project" value="UniProtKB-KW"/>
</dbReference>
<dbReference type="Gene3D" id="3.90.230.10">
    <property type="entry name" value="Creatinase/methionine aminopeptidase superfamily"/>
    <property type="match status" value="1"/>
</dbReference>
<dbReference type="InterPro" id="IPR000994">
    <property type="entry name" value="Pept_M24"/>
</dbReference>
<dbReference type="PRINTS" id="PR00599">
    <property type="entry name" value="MAPEPTIDASE"/>
</dbReference>
<dbReference type="EMBL" id="JADCLJ010000020">
    <property type="protein sequence ID" value="MBE4908519.1"/>
    <property type="molecule type" value="Genomic_DNA"/>
</dbReference>
<evidence type="ECO:0000259" key="1">
    <source>
        <dbReference type="Pfam" id="PF00557"/>
    </source>
</evidence>
<keyword evidence="2" id="KW-0031">Aminopeptidase</keyword>
<keyword evidence="2" id="KW-0378">Hydrolase</keyword>
<dbReference type="Pfam" id="PF00557">
    <property type="entry name" value="Peptidase_M24"/>
    <property type="match status" value="1"/>
</dbReference>